<dbReference type="EMBL" id="BAAAYL010000001">
    <property type="protein sequence ID" value="GAA3379056.1"/>
    <property type="molecule type" value="Genomic_DNA"/>
</dbReference>
<dbReference type="Proteomes" id="UP001499990">
    <property type="component" value="Unassembled WGS sequence"/>
</dbReference>
<keyword evidence="2" id="KW-1185">Reference proteome</keyword>
<evidence type="ECO:0000313" key="1">
    <source>
        <dbReference type="EMBL" id="GAA3379056.1"/>
    </source>
</evidence>
<reference evidence="2" key="1">
    <citation type="journal article" date="2019" name="Int. J. Syst. Evol. Microbiol.">
        <title>The Global Catalogue of Microorganisms (GCM) 10K type strain sequencing project: providing services to taxonomists for standard genome sequencing and annotation.</title>
        <authorList>
            <consortium name="The Broad Institute Genomics Platform"/>
            <consortium name="The Broad Institute Genome Sequencing Center for Infectious Disease"/>
            <person name="Wu L."/>
            <person name="Ma J."/>
        </authorList>
    </citation>
    <scope>NUCLEOTIDE SEQUENCE [LARGE SCALE GENOMIC DNA]</scope>
    <source>
        <strain evidence="2">JCM 9651</strain>
    </source>
</reference>
<dbReference type="RefSeq" id="WP_345043644.1">
    <property type="nucleotide sequence ID" value="NZ_BAAAYL010000001.1"/>
</dbReference>
<protein>
    <submittedName>
        <fullName evidence="1">DUF6084 family protein</fullName>
    </submittedName>
</protein>
<accession>A0ABP6SLW0</accession>
<name>A0ABP6SLW0_9ACTN</name>
<evidence type="ECO:0000313" key="2">
    <source>
        <dbReference type="Proteomes" id="UP001499990"/>
    </source>
</evidence>
<proteinExistence type="predicted"/>
<sequence>MTVPELAFTVTAVRPARLTAVPTLEFGLAVTREGGGPVRSVLLTTLIRIAPARRRYDHVHRLRLAELFGTPDRWAETLRPLVWTRLTTVVPPFDDRTEVTLAVPCTTDIQLAVAKYFRAVDHGEVPLDFLFSGTVFHSAPGSGLNTAQISWDSHTDFDLPAALWREATGRTGWIPLSADSYDRLDDFRARHTLSSWDETANALLDRAGADITGAPWTP</sequence>
<dbReference type="InterPro" id="IPR045730">
    <property type="entry name" value="DUF6084"/>
</dbReference>
<organism evidence="1 2">
    <name type="scientific">Streptomyces sannanensis</name>
    <dbReference type="NCBI Taxonomy" id="285536"/>
    <lineage>
        <taxon>Bacteria</taxon>
        <taxon>Bacillati</taxon>
        <taxon>Actinomycetota</taxon>
        <taxon>Actinomycetes</taxon>
        <taxon>Kitasatosporales</taxon>
        <taxon>Streptomycetaceae</taxon>
        <taxon>Streptomyces</taxon>
    </lineage>
</organism>
<dbReference type="Pfam" id="PF19562">
    <property type="entry name" value="DUF6084"/>
    <property type="match status" value="1"/>
</dbReference>
<comment type="caution">
    <text evidence="1">The sequence shown here is derived from an EMBL/GenBank/DDBJ whole genome shotgun (WGS) entry which is preliminary data.</text>
</comment>
<gene>
    <name evidence="1" type="ORF">GCM10020367_61070</name>
</gene>